<feature type="signal peptide" evidence="1">
    <location>
        <begin position="1"/>
        <end position="19"/>
    </location>
</feature>
<keyword evidence="1" id="KW-0732">Signal</keyword>
<proteinExistence type="predicted"/>
<dbReference type="VEuPathDB" id="FungiDB:ASPCADRAFT_203108"/>
<reference evidence="3" key="1">
    <citation type="journal article" date="2017" name="Genome Biol.">
        <title>Comparative genomics reveals high biological diversity and specific adaptations in the industrially and medically important fungal genus Aspergillus.</title>
        <authorList>
            <person name="de Vries R.P."/>
            <person name="Riley R."/>
            <person name="Wiebenga A."/>
            <person name="Aguilar-Osorio G."/>
            <person name="Amillis S."/>
            <person name="Uchima C.A."/>
            <person name="Anderluh G."/>
            <person name="Asadollahi M."/>
            <person name="Askin M."/>
            <person name="Barry K."/>
            <person name="Battaglia E."/>
            <person name="Bayram O."/>
            <person name="Benocci T."/>
            <person name="Braus-Stromeyer S.A."/>
            <person name="Caldana C."/>
            <person name="Canovas D."/>
            <person name="Cerqueira G.C."/>
            <person name="Chen F."/>
            <person name="Chen W."/>
            <person name="Choi C."/>
            <person name="Clum A."/>
            <person name="Dos Santos R.A."/>
            <person name="Damasio A.R."/>
            <person name="Diallinas G."/>
            <person name="Emri T."/>
            <person name="Fekete E."/>
            <person name="Flipphi M."/>
            <person name="Freyberg S."/>
            <person name="Gallo A."/>
            <person name="Gournas C."/>
            <person name="Habgood R."/>
            <person name="Hainaut M."/>
            <person name="Harispe M.L."/>
            <person name="Henrissat B."/>
            <person name="Hilden K.S."/>
            <person name="Hope R."/>
            <person name="Hossain A."/>
            <person name="Karabika E."/>
            <person name="Karaffa L."/>
            <person name="Karanyi Z."/>
            <person name="Krasevec N."/>
            <person name="Kuo A."/>
            <person name="Kusch H."/>
            <person name="LaButti K."/>
            <person name="Lagendijk E.L."/>
            <person name="Lapidus A."/>
            <person name="Levasseur A."/>
            <person name="Lindquist E."/>
            <person name="Lipzen A."/>
            <person name="Logrieco A.F."/>
            <person name="MacCabe A."/>
            <person name="Maekelae M.R."/>
            <person name="Malavazi I."/>
            <person name="Melin P."/>
            <person name="Meyer V."/>
            <person name="Mielnichuk N."/>
            <person name="Miskei M."/>
            <person name="Molnar A.P."/>
            <person name="Mule G."/>
            <person name="Ngan C.Y."/>
            <person name="Orejas M."/>
            <person name="Orosz E."/>
            <person name="Ouedraogo J.P."/>
            <person name="Overkamp K.M."/>
            <person name="Park H.-S."/>
            <person name="Perrone G."/>
            <person name="Piumi F."/>
            <person name="Punt P.J."/>
            <person name="Ram A.F."/>
            <person name="Ramon A."/>
            <person name="Rauscher S."/>
            <person name="Record E."/>
            <person name="Riano-Pachon D.M."/>
            <person name="Robert V."/>
            <person name="Roehrig J."/>
            <person name="Ruller R."/>
            <person name="Salamov A."/>
            <person name="Salih N.S."/>
            <person name="Samson R.A."/>
            <person name="Sandor E."/>
            <person name="Sanguinetti M."/>
            <person name="Schuetze T."/>
            <person name="Sepcic K."/>
            <person name="Shelest E."/>
            <person name="Sherlock G."/>
            <person name="Sophianopoulou V."/>
            <person name="Squina F.M."/>
            <person name="Sun H."/>
            <person name="Susca A."/>
            <person name="Todd R.B."/>
            <person name="Tsang A."/>
            <person name="Unkles S.E."/>
            <person name="van de Wiele N."/>
            <person name="van Rossen-Uffink D."/>
            <person name="Oliveira J.V."/>
            <person name="Vesth T.C."/>
            <person name="Visser J."/>
            <person name="Yu J.-H."/>
            <person name="Zhou M."/>
            <person name="Andersen M.R."/>
            <person name="Archer D.B."/>
            <person name="Baker S.E."/>
            <person name="Benoit I."/>
            <person name="Brakhage A.A."/>
            <person name="Braus G.H."/>
            <person name="Fischer R."/>
            <person name="Frisvad J.C."/>
            <person name="Goldman G.H."/>
            <person name="Houbraken J."/>
            <person name="Oakley B."/>
            <person name="Pocsi I."/>
            <person name="Scazzocchio C."/>
            <person name="Seiboth B."/>
            <person name="vanKuyk P.A."/>
            <person name="Wortman J."/>
            <person name="Dyer P.S."/>
            <person name="Grigoriev I.V."/>
        </authorList>
    </citation>
    <scope>NUCLEOTIDE SEQUENCE [LARGE SCALE GENOMIC DNA]</scope>
    <source>
        <strain evidence="3">ITEM 5010</strain>
    </source>
</reference>
<evidence type="ECO:0000256" key="1">
    <source>
        <dbReference type="SAM" id="SignalP"/>
    </source>
</evidence>
<dbReference type="OMA" id="ATEYCTA"/>
<gene>
    <name evidence="2" type="ORF">ASPCADRAFT_203108</name>
</gene>
<keyword evidence="3" id="KW-1185">Reference proteome</keyword>
<organism evidence="2 3">
    <name type="scientific">Aspergillus carbonarius (strain ITEM 5010)</name>
    <dbReference type="NCBI Taxonomy" id="602072"/>
    <lineage>
        <taxon>Eukaryota</taxon>
        <taxon>Fungi</taxon>
        <taxon>Dikarya</taxon>
        <taxon>Ascomycota</taxon>
        <taxon>Pezizomycotina</taxon>
        <taxon>Eurotiomycetes</taxon>
        <taxon>Eurotiomycetidae</taxon>
        <taxon>Eurotiales</taxon>
        <taxon>Aspergillaceae</taxon>
        <taxon>Aspergillus</taxon>
        <taxon>Aspergillus subgen. Circumdati</taxon>
    </lineage>
</organism>
<dbReference type="Proteomes" id="UP000188318">
    <property type="component" value="Unassembled WGS sequence"/>
</dbReference>
<dbReference type="OrthoDB" id="5100247at2759"/>
<protein>
    <submittedName>
        <fullName evidence="2">Uncharacterized protein</fullName>
    </submittedName>
</protein>
<name>A0A1R3RXW6_ASPC5</name>
<sequence length="148" mass="16966">MQCLPLLFIIPTLMIGTTAASLPEQLFLDIPVAEARNPPVGLELAEPWATEYCTAIAERRYGDAIWARYHMFGDTVNGTYTEWDCIEGHYTEWTVSVDEVILEDARGYAQDPDLYHDALAFYRGTSERDSRRHLIQALHHIAHQPYRL</sequence>
<feature type="chain" id="PRO_5012661368" evidence="1">
    <location>
        <begin position="20"/>
        <end position="148"/>
    </location>
</feature>
<evidence type="ECO:0000313" key="3">
    <source>
        <dbReference type="Proteomes" id="UP000188318"/>
    </source>
</evidence>
<evidence type="ECO:0000313" key="2">
    <source>
        <dbReference type="EMBL" id="OOF99333.1"/>
    </source>
</evidence>
<dbReference type="EMBL" id="KV907494">
    <property type="protein sequence ID" value="OOF99333.1"/>
    <property type="molecule type" value="Genomic_DNA"/>
</dbReference>
<dbReference type="AlphaFoldDB" id="A0A1R3RXW6"/>
<accession>A0A1R3RXW6</accession>